<feature type="region of interest" description="Disordered" evidence="1">
    <location>
        <begin position="392"/>
        <end position="488"/>
    </location>
</feature>
<evidence type="ECO:0000313" key="3">
    <source>
        <dbReference type="Proteomes" id="UP001176517"/>
    </source>
</evidence>
<keyword evidence="3" id="KW-1185">Reference proteome</keyword>
<feature type="region of interest" description="Disordered" evidence="1">
    <location>
        <begin position="328"/>
        <end position="348"/>
    </location>
</feature>
<evidence type="ECO:0000313" key="2">
    <source>
        <dbReference type="EMBL" id="KAK0557091.1"/>
    </source>
</evidence>
<gene>
    <name evidence="2" type="ORF">OC846_000738</name>
</gene>
<feature type="compositionally biased region" description="Low complexity" evidence="1">
    <location>
        <begin position="33"/>
        <end position="54"/>
    </location>
</feature>
<sequence length="548" mass="57741">MALDWAPESASASRRPLAELPLEPFVRAAQQQQELLLGENHADSASATSSCASSPRKRSTANGISSLPHSPVKPSPLSPHAYRSPGSTRILPQLLTPGGLRPSNNDAAIGASGKGGKLFEKELIANNNIPMDGSDDIEQSPAIMPPPKTSPSKQGGKSRSRPGPIALPRRQRDVSPSPSPSPGISTSFLSTFRTQAREARQATPLEQVGTEPRNKRPHKDKEAIHQYSGPIPPADENDDSVGSGASPSARLEKSNSPSKMSPGEQVLPVSSPCDLKPTSAVQGISQESAPTTPLLGSVSGPDGELTAFEDGPASLARKKDRIRLADVVHSVRSPSPHKNMGKGKGRPVEVIATNATGTSAKLEPWDGTGVWEDEEAELEMALSGVYASAAFEARAHSRSRSHSQNQKGREDGIITALSSTVSPMPKLSAKRMAPRSTPVPDSPGSPSMGAKAKDRKASLTRKRKDRGRERSGSGSVPTIPEGSSMDDIIMTTKATRPTTGPELRTIEVNQDVAPIGGSIAEAIAVTKGQTDEEGADEAERPSKVRRSK</sequence>
<comment type="caution">
    <text evidence="2">The sequence shown here is derived from an EMBL/GenBank/DDBJ whole genome shotgun (WGS) entry which is preliminary data.</text>
</comment>
<protein>
    <submittedName>
        <fullName evidence="2">Uncharacterized protein</fullName>
    </submittedName>
</protein>
<feature type="compositionally biased region" description="Polar residues" evidence="1">
    <location>
        <begin position="183"/>
        <end position="194"/>
    </location>
</feature>
<feature type="region of interest" description="Disordered" evidence="1">
    <location>
        <begin position="126"/>
        <end position="302"/>
    </location>
</feature>
<proteinExistence type="predicted"/>
<dbReference type="EMBL" id="JAPDMZ010000008">
    <property type="protein sequence ID" value="KAK0557091.1"/>
    <property type="molecule type" value="Genomic_DNA"/>
</dbReference>
<dbReference type="AlphaFoldDB" id="A0AAN6GUC0"/>
<feature type="region of interest" description="Disordered" evidence="1">
    <location>
        <begin position="526"/>
        <end position="548"/>
    </location>
</feature>
<accession>A0AAN6GUC0</accession>
<organism evidence="2 3">
    <name type="scientific">Tilletia horrida</name>
    <dbReference type="NCBI Taxonomy" id="155126"/>
    <lineage>
        <taxon>Eukaryota</taxon>
        <taxon>Fungi</taxon>
        <taxon>Dikarya</taxon>
        <taxon>Basidiomycota</taxon>
        <taxon>Ustilaginomycotina</taxon>
        <taxon>Exobasidiomycetes</taxon>
        <taxon>Tilletiales</taxon>
        <taxon>Tilletiaceae</taxon>
        <taxon>Tilletia</taxon>
    </lineage>
</organism>
<feature type="region of interest" description="Disordered" evidence="1">
    <location>
        <begin position="33"/>
        <end position="113"/>
    </location>
</feature>
<feature type="compositionally biased region" description="Polar residues" evidence="1">
    <location>
        <begin position="279"/>
        <end position="291"/>
    </location>
</feature>
<name>A0AAN6GUC0_9BASI</name>
<evidence type="ECO:0000256" key="1">
    <source>
        <dbReference type="SAM" id="MobiDB-lite"/>
    </source>
</evidence>
<dbReference type="Proteomes" id="UP001176517">
    <property type="component" value="Unassembled WGS sequence"/>
</dbReference>
<reference evidence="2" key="1">
    <citation type="journal article" date="2023" name="PhytoFront">
        <title>Draft Genome Resources of Seven Strains of Tilletia horrida, Causal Agent of Kernel Smut of Rice.</title>
        <authorList>
            <person name="Khanal S."/>
            <person name="Antony Babu S."/>
            <person name="Zhou X.G."/>
        </authorList>
    </citation>
    <scope>NUCLEOTIDE SEQUENCE</scope>
    <source>
        <strain evidence="2">TX6</strain>
    </source>
</reference>